<evidence type="ECO:0000259" key="2">
    <source>
        <dbReference type="PROSITE" id="PS50011"/>
    </source>
</evidence>
<dbReference type="Proteomes" id="UP000736335">
    <property type="component" value="Unassembled WGS sequence"/>
</dbReference>
<feature type="domain" description="Protein kinase" evidence="2">
    <location>
        <begin position="505"/>
        <end position="795"/>
    </location>
</feature>
<dbReference type="InterPro" id="IPR040976">
    <property type="entry name" value="Pkinase_fungal"/>
</dbReference>
<dbReference type="PANTHER" id="PTHR38248:SF2">
    <property type="entry name" value="FUNK1 11"/>
    <property type="match status" value="1"/>
</dbReference>
<dbReference type="PROSITE" id="PS50011">
    <property type="entry name" value="PROTEIN_KINASE_DOM"/>
    <property type="match status" value="1"/>
</dbReference>
<proteinExistence type="predicted"/>
<evidence type="ECO:0000313" key="3">
    <source>
        <dbReference type="EMBL" id="KAF9780548.1"/>
    </source>
</evidence>
<dbReference type="PROSITE" id="PS00109">
    <property type="entry name" value="PROTEIN_KINASE_TYR"/>
    <property type="match status" value="1"/>
</dbReference>
<dbReference type="GO" id="GO:0005524">
    <property type="term" value="F:ATP binding"/>
    <property type="evidence" value="ECO:0007669"/>
    <property type="project" value="InterPro"/>
</dbReference>
<dbReference type="Pfam" id="PF17667">
    <property type="entry name" value="Pkinase_fungal"/>
    <property type="match status" value="1"/>
</dbReference>
<dbReference type="Gene3D" id="1.10.510.10">
    <property type="entry name" value="Transferase(Phosphotransferase) domain 1"/>
    <property type="match status" value="1"/>
</dbReference>
<feature type="compositionally biased region" description="Pro residues" evidence="1">
    <location>
        <begin position="27"/>
        <end position="43"/>
    </location>
</feature>
<reference evidence="3" key="2">
    <citation type="submission" date="2020-11" db="EMBL/GenBank/DDBJ databases">
        <authorList>
            <consortium name="DOE Joint Genome Institute"/>
            <person name="Kuo A."/>
            <person name="Miyauchi S."/>
            <person name="Kiss E."/>
            <person name="Drula E."/>
            <person name="Kohler A."/>
            <person name="Sanchez-Garcia M."/>
            <person name="Andreopoulos B."/>
            <person name="Barry K.W."/>
            <person name="Bonito G."/>
            <person name="Buee M."/>
            <person name="Carver A."/>
            <person name="Chen C."/>
            <person name="Cichocki N."/>
            <person name="Clum A."/>
            <person name="Culley D."/>
            <person name="Crous P.W."/>
            <person name="Fauchery L."/>
            <person name="Girlanda M."/>
            <person name="Hayes R."/>
            <person name="Keri Z."/>
            <person name="Labutti K."/>
            <person name="Lipzen A."/>
            <person name="Lombard V."/>
            <person name="Magnuson J."/>
            <person name="Maillard F."/>
            <person name="Morin E."/>
            <person name="Murat C."/>
            <person name="Nolan M."/>
            <person name="Ohm R."/>
            <person name="Pangilinan J."/>
            <person name="Pereira M."/>
            <person name="Perotto S."/>
            <person name="Peter M."/>
            <person name="Riley R."/>
            <person name="Sitrit Y."/>
            <person name="Stielow B."/>
            <person name="Szollosi G."/>
            <person name="Zifcakova L."/>
            <person name="Stursova M."/>
            <person name="Spatafora J.W."/>
            <person name="Tedersoo L."/>
            <person name="Vaario L.-M."/>
            <person name="Yamada A."/>
            <person name="Yan M."/>
            <person name="Wang P."/>
            <person name="Xu J."/>
            <person name="Bruns T."/>
            <person name="Baldrian P."/>
            <person name="Vilgalys R."/>
            <person name="Henrissat B."/>
            <person name="Grigoriev I.V."/>
            <person name="Hibbett D."/>
            <person name="Nagy L.G."/>
            <person name="Martin F.M."/>
        </authorList>
    </citation>
    <scope>NUCLEOTIDE SEQUENCE</scope>
    <source>
        <strain evidence="3">UH-Tt-Lm1</strain>
    </source>
</reference>
<dbReference type="AlphaFoldDB" id="A0A9P6H6I4"/>
<reference evidence="3" key="1">
    <citation type="journal article" date="2020" name="Nat. Commun.">
        <title>Large-scale genome sequencing of mycorrhizal fungi provides insights into the early evolution of symbiotic traits.</title>
        <authorList>
            <person name="Miyauchi S."/>
            <person name="Kiss E."/>
            <person name="Kuo A."/>
            <person name="Drula E."/>
            <person name="Kohler A."/>
            <person name="Sanchez-Garcia M."/>
            <person name="Morin E."/>
            <person name="Andreopoulos B."/>
            <person name="Barry K.W."/>
            <person name="Bonito G."/>
            <person name="Buee M."/>
            <person name="Carver A."/>
            <person name="Chen C."/>
            <person name="Cichocki N."/>
            <person name="Clum A."/>
            <person name="Culley D."/>
            <person name="Crous P.W."/>
            <person name="Fauchery L."/>
            <person name="Girlanda M."/>
            <person name="Hayes R.D."/>
            <person name="Keri Z."/>
            <person name="LaButti K."/>
            <person name="Lipzen A."/>
            <person name="Lombard V."/>
            <person name="Magnuson J."/>
            <person name="Maillard F."/>
            <person name="Murat C."/>
            <person name="Nolan M."/>
            <person name="Ohm R.A."/>
            <person name="Pangilinan J."/>
            <person name="Pereira M.F."/>
            <person name="Perotto S."/>
            <person name="Peter M."/>
            <person name="Pfister S."/>
            <person name="Riley R."/>
            <person name="Sitrit Y."/>
            <person name="Stielow J.B."/>
            <person name="Szollosi G."/>
            <person name="Zifcakova L."/>
            <person name="Stursova M."/>
            <person name="Spatafora J.W."/>
            <person name="Tedersoo L."/>
            <person name="Vaario L.M."/>
            <person name="Yamada A."/>
            <person name="Yan M."/>
            <person name="Wang P."/>
            <person name="Xu J."/>
            <person name="Bruns T."/>
            <person name="Baldrian P."/>
            <person name="Vilgalys R."/>
            <person name="Dunand C."/>
            <person name="Henrissat B."/>
            <person name="Grigoriev I.V."/>
            <person name="Hibbett D."/>
            <person name="Nagy L.G."/>
            <person name="Martin F.M."/>
        </authorList>
    </citation>
    <scope>NUCLEOTIDE SEQUENCE</scope>
    <source>
        <strain evidence="3">UH-Tt-Lm1</strain>
    </source>
</reference>
<organism evidence="3 4">
    <name type="scientific">Thelephora terrestris</name>
    <dbReference type="NCBI Taxonomy" id="56493"/>
    <lineage>
        <taxon>Eukaryota</taxon>
        <taxon>Fungi</taxon>
        <taxon>Dikarya</taxon>
        <taxon>Basidiomycota</taxon>
        <taxon>Agaricomycotina</taxon>
        <taxon>Agaricomycetes</taxon>
        <taxon>Thelephorales</taxon>
        <taxon>Thelephoraceae</taxon>
        <taxon>Thelephora</taxon>
    </lineage>
</organism>
<name>A0A9P6H6I4_9AGAM</name>
<dbReference type="PANTHER" id="PTHR38248">
    <property type="entry name" value="FUNK1 6"/>
    <property type="match status" value="1"/>
</dbReference>
<dbReference type="InterPro" id="IPR008266">
    <property type="entry name" value="Tyr_kinase_AS"/>
</dbReference>
<dbReference type="OrthoDB" id="5569250at2759"/>
<sequence length="882" mass="99683">MALVDFHGLVSLYKLARSNVGSTTNPSRPPPMPAPKPIRPPSPSVEGPQLRPTKSQFDTPKRQPDFVIHSAPNITPIAKGTSIRQKQDVDTDDGGKYNSDDYKQFIIQDFERHRVFVGMDDFMKQVLHVPDDWKTQWAEAIKEVKFNKDFKEYLLSYSEKCETDGIREDALYGPMVKMINSLLEVTCKSTVDAVKPKTPQRFIRNDPQKLYHGVLDKANLSPDIIALHEDRYNKLKSEERENGQLDTSFITWAHPLQVLEVKHFDTALVDGTYMPRLRMKEGCDPMSNHAEPPKISRHQKKKGAPKESASAPPQPVSQAVKRPAGESSETSRKAQKKSQKSTPGGASAATEGKSHQVLSGRIVPDPRTGETDRQKQVYVQIGKYLLEQFSIPAFRSHATIGLIDRDRIQLYHANHSVILVSSAINFTLDDEGGGLDKLIAIMIAFTRLSLCDNGILHNLTGRKLFQDNQQLVTSNEKSKVLSVQKGKKLELEKDGESLTLTYGDVISHEPSLVGRATAVLHATSPKWQGKDLVVKISWPGAVRTSESEFLKKAIEEAKRTPDQWAVNHLPGLLFDFDVDFDKDSTHGKVASMLEGAEFVEKEKEYKYERRVLRILVQERLYALKTLTDVKEIAQVLLDIACIHWWLREKVGILHRDLSLNNIMYRRINGKVYGVLTDFDLSSWTASLTGDYKSTSQQRTGTPPYMAYELLKGTENLHLYRHDVESLFYIMLILASHHEIYIPQDTKKEAGGVRMRPYAEGLPYEQWFDQPLYKTLASQKSDFLRGREELDLTPSFEDFRDWIKSIHRSFRRGVLAHDIHKSKLEDFEESGDSGVAPTFDSETLGGHVCYSMLINSARNLRGKLEGLIVRYDTTPAGVDAADA</sequence>
<dbReference type="GO" id="GO:0004672">
    <property type="term" value="F:protein kinase activity"/>
    <property type="evidence" value="ECO:0007669"/>
    <property type="project" value="InterPro"/>
</dbReference>
<dbReference type="InterPro" id="IPR011009">
    <property type="entry name" value="Kinase-like_dom_sf"/>
</dbReference>
<feature type="region of interest" description="Disordered" evidence="1">
    <location>
        <begin position="19"/>
        <end position="66"/>
    </location>
</feature>
<comment type="caution">
    <text evidence="3">The sequence shown here is derived from an EMBL/GenBank/DDBJ whole genome shotgun (WGS) entry which is preliminary data.</text>
</comment>
<protein>
    <recommendedName>
        <fullName evidence="2">Protein kinase domain-containing protein</fullName>
    </recommendedName>
</protein>
<dbReference type="SUPFAM" id="SSF56112">
    <property type="entry name" value="Protein kinase-like (PK-like)"/>
    <property type="match status" value="1"/>
</dbReference>
<feature type="region of interest" description="Disordered" evidence="1">
    <location>
        <begin position="280"/>
        <end position="373"/>
    </location>
</feature>
<evidence type="ECO:0000313" key="4">
    <source>
        <dbReference type="Proteomes" id="UP000736335"/>
    </source>
</evidence>
<evidence type="ECO:0000256" key="1">
    <source>
        <dbReference type="SAM" id="MobiDB-lite"/>
    </source>
</evidence>
<dbReference type="InterPro" id="IPR000719">
    <property type="entry name" value="Prot_kinase_dom"/>
</dbReference>
<gene>
    <name evidence="3" type="ORF">BJ322DRAFT_1083663</name>
</gene>
<keyword evidence="4" id="KW-1185">Reference proteome</keyword>
<dbReference type="EMBL" id="WIUZ02000016">
    <property type="protein sequence ID" value="KAF9780548.1"/>
    <property type="molecule type" value="Genomic_DNA"/>
</dbReference>
<accession>A0A9P6H6I4</accession>